<dbReference type="CDD" id="cd24155">
    <property type="entry name" value="NUDIX_ADPRase"/>
    <property type="match status" value="1"/>
</dbReference>
<dbReference type="NCBIfam" id="NF008003">
    <property type="entry name" value="PRK10729.1"/>
    <property type="match status" value="1"/>
</dbReference>
<dbReference type="GO" id="GO:0005829">
    <property type="term" value="C:cytosol"/>
    <property type="evidence" value="ECO:0007669"/>
    <property type="project" value="TreeGrafter"/>
</dbReference>
<dbReference type="OrthoDB" id="5292471at2"/>
<feature type="binding site" evidence="13">
    <location>
        <position position="165"/>
    </location>
    <ligand>
        <name>Mg(2+)</name>
        <dbReference type="ChEBI" id="CHEBI:18420"/>
        <label>1</label>
    </ligand>
</feature>
<keyword evidence="17" id="KW-1185">Reference proteome</keyword>
<evidence type="ECO:0000256" key="4">
    <source>
        <dbReference type="ARBA" id="ARBA00013297"/>
    </source>
</evidence>
<dbReference type="InterPro" id="IPR020476">
    <property type="entry name" value="Nudix_hydrolase"/>
</dbReference>
<evidence type="ECO:0000256" key="8">
    <source>
        <dbReference type="ARBA" id="ARBA00025164"/>
    </source>
</evidence>
<evidence type="ECO:0000256" key="6">
    <source>
        <dbReference type="ARBA" id="ARBA00022801"/>
    </source>
</evidence>
<dbReference type="GO" id="GO:0047631">
    <property type="term" value="F:ADP-ribose diphosphatase activity"/>
    <property type="evidence" value="ECO:0007669"/>
    <property type="project" value="UniProtKB-EC"/>
</dbReference>
<comment type="cofactor">
    <cofactor evidence="1 13">
        <name>Mg(2+)</name>
        <dbReference type="ChEBI" id="CHEBI:18420"/>
    </cofactor>
</comment>
<evidence type="ECO:0000313" key="17">
    <source>
        <dbReference type="Proteomes" id="UP000019276"/>
    </source>
</evidence>
<accession>W7QK16</accession>
<dbReference type="EMBL" id="ARZY01000001">
    <property type="protein sequence ID" value="EWH12246.1"/>
    <property type="molecule type" value="Genomic_DNA"/>
</dbReference>
<dbReference type="RefSeq" id="WP_035012701.1">
    <property type="nucleotide sequence ID" value="NZ_ARZY01000001.1"/>
</dbReference>
<feature type="binding site" evidence="13">
    <location>
        <position position="113"/>
    </location>
    <ligand>
        <name>Mg(2+)</name>
        <dbReference type="ChEBI" id="CHEBI:18420"/>
        <label>1</label>
    </ligand>
</feature>
<dbReference type="InterPro" id="IPR000086">
    <property type="entry name" value="NUDIX_hydrolase_dom"/>
</dbReference>
<evidence type="ECO:0000256" key="14">
    <source>
        <dbReference type="PIRSR" id="PIRSR604385-3"/>
    </source>
</evidence>
<comment type="caution">
    <text evidence="16">The sequence shown here is derived from an EMBL/GenBank/DDBJ whole genome shotgun (WGS) entry which is preliminary data.</text>
</comment>
<feature type="domain" description="Nudix hydrolase" evidence="15">
    <location>
        <begin position="56"/>
        <end position="194"/>
    </location>
</feature>
<dbReference type="GO" id="GO:0006753">
    <property type="term" value="P:nucleoside phosphate metabolic process"/>
    <property type="evidence" value="ECO:0007669"/>
    <property type="project" value="TreeGrafter"/>
</dbReference>
<dbReference type="PATRIC" id="fig|1328313.3.peg.202"/>
<dbReference type="Proteomes" id="UP000019276">
    <property type="component" value="Unassembled WGS sequence"/>
</dbReference>
<evidence type="ECO:0000259" key="15">
    <source>
        <dbReference type="PROSITE" id="PS51462"/>
    </source>
</evidence>
<comment type="catalytic activity">
    <reaction evidence="12">
        <text>ADP-D-ribose + H2O = D-ribose 5-phosphate + AMP + 2 H(+)</text>
        <dbReference type="Rhea" id="RHEA:10412"/>
        <dbReference type="ChEBI" id="CHEBI:15377"/>
        <dbReference type="ChEBI" id="CHEBI:15378"/>
        <dbReference type="ChEBI" id="CHEBI:57967"/>
        <dbReference type="ChEBI" id="CHEBI:78346"/>
        <dbReference type="ChEBI" id="CHEBI:456215"/>
        <dbReference type="EC" id="3.6.1.13"/>
    </reaction>
</comment>
<dbReference type="InterPro" id="IPR004385">
    <property type="entry name" value="NDP_pyrophosphatase"/>
</dbReference>
<feature type="binding site" evidence="13">
    <location>
        <position position="117"/>
    </location>
    <ligand>
        <name>Mg(2+)</name>
        <dbReference type="ChEBI" id="CHEBI:18420"/>
        <label>1</label>
    </ligand>
</feature>
<dbReference type="GO" id="GO:0019693">
    <property type="term" value="P:ribose phosphate metabolic process"/>
    <property type="evidence" value="ECO:0007669"/>
    <property type="project" value="TreeGrafter"/>
</dbReference>
<dbReference type="NCBIfam" id="TIGR00052">
    <property type="entry name" value="nudix-type nucleoside diphosphatase, YffH/AdpP family"/>
    <property type="match status" value="1"/>
</dbReference>
<dbReference type="EC" id="3.6.1.13" evidence="3"/>
<sequence length="213" mass="24055">MKKLLDDFPYSLNKQDVEVVAKKSLFSRFFNVSLVSFKHKLFAGGWSDTVEREIFERGDAVVVLPYDPILDQIVMVEQIRVGCMENAPHPWAFELVGGMVEPGQSIESVALRETEEETGLHATDLIPMQSYLSSCGGTSERIFLYVAKVDSTQCGDICGLDYEHEDIKVHQFSTEQVFHWLDKGIIDAAAVVIALQWFKLHKQNVLDKWASKG</sequence>
<comment type="function">
    <text evidence="8">Acts on ADP-mannose and ADP-glucose as well as ADP-ribose. Prevents glycogen biosynthesis. The reaction catalyzed by this enzyme is a limiting step of the gluconeogenic process.</text>
</comment>
<keyword evidence="5 13" id="KW-0479">Metal-binding</keyword>
<evidence type="ECO:0000256" key="9">
    <source>
        <dbReference type="ARBA" id="ARBA00030162"/>
    </source>
</evidence>
<comment type="similarity">
    <text evidence="2">Belongs to the Nudix hydrolase family. NudF subfamily.</text>
</comment>
<evidence type="ECO:0000256" key="13">
    <source>
        <dbReference type="PIRSR" id="PIRSR604385-2"/>
    </source>
</evidence>
<name>W7QK16_9ALTE</name>
<evidence type="ECO:0000256" key="1">
    <source>
        <dbReference type="ARBA" id="ARBA00001946"/>
    </source>
</evidence>
<evidence type="ECO:0000256" key="12">
    <source>
        <dbReference type="ARBA" id="ARBA00049546"/>
    </source>
</evidence>
<reference evidence="16 17" key="1">
    <citation type="journal article" date="2014" name="Genome Announc.">
        <title>Draft Genome Sequence of the Agar-Degrading Bacterium Catenovulum sp. Strain DS-2, Isolated from Intestines of Haliotis diversicolor.</title>
        <authorList>
            <person name="Shan D."/>
            <person name="Li X."/>
            <person name="Gu Z."/>
            <person name="Wei G."/>
            <person name="Gao Z."/>
            <person name="Shao Z."/>
        </authorList>
    </citation>
    <scope>NUCLEOTIDE SEQUENCE [LARGE SCALE GENOMIC DNA]</scope>
    <source>
        <strain evidence="16 17">DS-2</strain>
    </source>
</reference>
<gene>
    <name evidence="16" type="ORF">DS2_00955</name>
</gene>
<dbReference type="SUPFAM" id="SSF55811">
    <property type="entry name" value="Nudix"/>
    <property type="match status" value="1"/>
</dbReference>
<dbReference type="GO" id="GO:0019144">
    <property type="term" value="F:ADP-sugar diphosphatase activity"/>
    <property type="evidence" value="ECO:0007669"/>
    <property type="project" value="TreeGrafter"/>
</dbReference>
<dbReference type="InterPro" id="IPR015797">
    <property type="entry name" value="NUDIX_hydrolase-like_dom_sf"/>
</dbReference>
<dbReference type="GO" id="GO:0046872">
    <property type="term" value="F:metal ion binding"/>
    <property type="evidence" value="ECO:0007669"/>
    <property type="project" value="UniProtKB-KW"/>
</dbReference>
<proteinExistence type="inferred from homology"/>
<dbReference type="Gene3D" id="3.90.79.10">
    <property type="entry name" value="Nucleoside Triphosphate Pyrophosphohydrolase"/>
    <property type="match status" value="1"/>
</dbReference>
<protein>
    <recommendedName>
        <fullName evidence="4">ADP-ribose pyrophosphatase</fullName>
        <ecNumber evidence="3">3.6.1.13</ecNumber>
    </recommendedName>
    <alternativeName>
        <fullName evidence="9">ADP-ribose diphosphatase</fullName>
    </alternativeName>
    <alternativeName>
        <fullName evidence="11">ADP-ribose phosphohydrolase</fullName>
    </alternativeName>
    <alternativeName>
        <fullName evidence="10">Adenosine diphosphoribose pyrophosphatase</fullName>
    </alternativeName>
</protein>
<evidence type="ECO:0000313" key="16">
    <source>
        <dbReference type="EMBL" id="EWH12246.1"/>
    </source>
</evidence>
<dbReference type="STRING" id="1328313.DS2_00955"/>
<dbReference type="PROSITE" id="PS51462">
    <property type="entry name" value="NUDIX"/>
    <property type="match status" value="1"/>
</dbReference>
<dbReference type="eggNOG" id="COG2816">
    <property type="taxonomic scope" value="Bacteria"/>
</dbReference>
<organism evidence="16 17">
    <name type="scientific">Catenovulum agarivorans DS-2</name>
    <dbReference type="NCBI Taxonomy" id="1328313"/>
    <lineage>
        <taxon>Bacteria</taxon>
        <taxon>Pseudomonadati</taxon>
        <taxon>Pseudomonadota</taxon>
        <taxon>Gammaproteobacteria</taxon>
        <taxon>Alteromonadales</taxon>
        <taxon>Alteromonadaceae</taxon>
        <taxon>Catenovulum</taxon>
    </lineage>
</organism>
<evidence type="ECO:0000256" key="11">
    <source>
        <dbReference type="ARBA" id="ARBA00033056"/>
    </source>
</evidence>
<evidence type="ECO:0000256" key="7">
    <source>
        <dbReference type="ARBA" id="ARBA00022842"/>
    </source>
</evidence>
<dbReference type="PANTHER" id="PTHR11839:SF5">
    <property type="entry name" value="ADP-RIBOSE PYROPHOSPHATASE"/>
    <property type="match status" value="1"/>
</dbReference>
<evidence type="ECO:0000256" key="3">
    <source>
        <dbReference type="ARBA" id="ARBA00012453"/>
    </source>
</evidence>
<dbReference type="PANTHER" id="PTHR11839">
    <property type="entry name" value="UDP/ADP-SUGAR PYROPHOSPHATASE"/>
    <property type="match status" value="1"/>
</dbReference>
<evidence type="ECO:0000256" key="5">
    <source>
        <dbReference type="ARBA" id="ARBA00022723"/>
    </source>
</evidence>
<dbReference type="Pfam" id="PF00293">
    <property type="entry name" value="NUDIX"/>
    <property type="match status" value="1"/>
</dbReference>
<feature type="short sequence motif" description="Nudix box" evidence="14">
    <location>
        <begin position="98"/>
        <end position="120"/>
    </location>
</feature>
<keyword evidence="7 13" id="KW-0460">Magnesium</keyword>
<dbReference type="PRINTS" id="PR00502">
    <property type="entry name" value="NUDIXFAMILY"/>
</dbReference>
<evidence type="ECO:0000256" key="2">
    <source>
        <dbReference type="ARBA" id="ARBA00007482"/>
    </source>
</evidence>
<dbReference type="AlphaFoldDB" id="W7QK16"/>
<keyword evidence="6" id="KW-0378">Hydrolase</keyword>
<evidence type="ECO:0000256" key="10">
    <source>
        <dbReference type="ARBA" id="ARBA00030308"/>
    </source>
</evidence>